<feature type="compositionally biased region" description="Polar residues" evidence="1">
    <location>
        <begin position="993"/>
        <end position="1008"/>
    </location>
</feature>
<evidence type="ECO:0000313" key="5">
    <source>
        <dbReference type="Proteomes" id="UP000008144"/>
    </source>
</evidence>
<keyword evidence="2" id="KW-1133">Transmembrane helix</keyword>
<feature type="region of interest" description="Disordered" evidence="1">
    <location>
        <begin position="1316"/>
        <end position="1356"/>
    </location>
</feature>
<feature type="compositionally biased region" description="Basic and acidic residues" evidence="1">
    <location>
        <begin position="820"/>
        <end position="830"/>
    </location>
</feature>
<feature type="compositionally biased region" description="Low complexity" evidence="1">
    <location>
        <begin position="1338"/>
        <end position="1348"/>
    </location>
</feature>
<protein>
    <recommendedName>
        <fullName evidence="3">TOG domain-containing protein</fullName>
    </recommendedName>
</protein>
<name>H2XRN4_CIOIN</name>
<evidence type="ECO:0000259" key="3">
    <source>
        <dbReference type="SMART" id="SM01349"/>
    </source>
</evidence>
<dbReference type="FunCoup" id="H2XRN4">
    <property type="interactions" value="29"/>
</dbReference>
<keyword evidence="5" id="KW-1185">Reference proteome</keyword>
<reference evidence="4" key="2">
    <citation type="submission" date="2025-08" db="UniProtKB">
        <authorList>
            <consortium name="Ensembl"/>
        </authorList>
    </citation>
    <scope>IDENTIFICATION</scope>
</reference>
<dbReference type="OMA" id="DELCHAT"/>
<dbReference type="GO" id="GO:0008017">
    <property type="term" value="F:microtubule binding"/>
    <property type="evidence" value="ECO:0000318"/>
    <property type="project" value="GO_Central"/>
</dbReference>
<dbReference type="InterPro" id="IPR011989">
    <property type="entry name" value="ARM-like"/>
</dbReference>
<feature type="compositionally biased region" description="Polar residues" evidence="1">
    <location>
        <begin position="1321"/>
        <end position="1332"/>
    </location>
</feature>
<keyword evidence="2" id="KW-0472">Membrane</keyword>
<dbReference type="HOGENOM" id="CLU_002584_1_0_1"/>
<feature type="compositionally biased region" description="Low complexity" evidence="1">
    <location>
        <begin position="947"/>
        <end position="969"/>
    </location>
</feature>
<evidence type="ECO:0000256" key="1">
    <source>
        <dbReference type="SAM" id="MobiDB-lite"/>
    </source>
</evidence>
<feature type="transmembrane region" description="Helical" evidence="2">
    <location>
        <begin position="661"/>
        <end position="679"/>
    </location>
</feature>
<reference evidence="5" key="1">
    <citation type="journal article" date="2002" name="Science">
        <title>The draft genome of Ciona intestinalis: insights into chordate and vertebrate origins.</title>
        <authorList>
            <person name="Dehal P."/>
            <person name="Satou Y."/>
            <person name="Campbell R.K."/>
            <person name="Chapman J."/>
            <person name="Degnan B."/>
            <person name="De Tomaso A."/>
            <person name="Davidson B."/>
            <person name="Di Gregorio A."/>
            <person name="Gelpke M."/>
            <person name="Goodstein D.M."/>
            <person name="Harafuji N."/>
            <person name="Hastings K.E."/>
            <person name="Ho I."/>
            <person name="Hotta K."/>
            <person name="Huang W."/>
            <person name="Kawashima T."/>
            <person name="Lemaire P."/>
            <person name="Martinez D."/>
            <person name="Meinertzhagen I.A."/>
            <person name="Necula S."/>
            <person name="Nonaka M."/>
            <person name="Putnam N."/>
            <person name="Rash S."/>
            <person name="Saiga H."/>
            <person name="Satake M."/>
            <person name="Terry A."/>
            <person name="Yamada L."/>
            <person name="Wang H.G."/>
            <person name="Awazu S."/>
            <person name="Azumi K."/>
            <person name="Boore J."/>
            <person name="Branno M."/>
            <person name="Chin-Bow S."/>
            <person name="DeSantis R."/>
            <person name="Doyle S."/>
            <person name="Francino P."/>
            <person name="Keys D.N."/>
            <person name="Haga S."/>
            <person name="Hayashi H."/>
            <person name="Hino K."/>
            <person name="Imai K.S."/>
            <person name="Inaba K."/>
            <person name="Kano S."/>
            <person name="Kobayashi K."/>
            <person name="Kobayashi M."/>
            <person name="Lee B.I."/>
            <person name="Makabe K.W."/>
            <person name="Manohar C."/>
            <person name="Matassi G."/>
            <person name="Medina M."/>
            <person name="Mochizuki Y."/>
            <person name="Mount S."/>
            <person name="Morishita T."/>
            <person name="Miura S."/>
            <person name="Nakayama A."/>
            <person name="Nishizaka S."/>
            <person name="Nomoto H."/>
            <person name="Ohta F."/>
            <person name="Oishi K."/>
            <person name="Rigoutsos I."/>
            <person name="Sano M."/>
            <person name="Sasaki A."/>
            <person name="Sasakura Y."/>
            <person name="Shoguchi E."/>
            <person name="Shin-i T."/>
            <person name="Spagnuolo A."/>
            <person name="Stainier D."/>
            <person name="Suzuki M.M."/>
            <person name="Tassy O."/>
            <person name="Takatori N."/>
            <person name="Tokuoka M."/>
            <person name="Yagi K."/>
            <person name="Yoshizaki F."/>
            <person name="Wada S."/>
            <person name="Zhang C."/>
            <person name="Hyatt P.D."/>
            <person name="Larimer F."/>
            <person name="Detter C."/>
            <person name="Doggett N."/>
            <person name="Glavina T."/>
            <person name="Hawkins T."/>
            <person name="Richardson P."/>
            <person name="Lucas S."/>
            <person name="Kohara Y."/>
            <person name="Levine M."/>
            <person name="Satoh N."/>
            <person name="Rokhsar D.S."/>
        </authorList>
    </citation>
    <scope>NUCLEOTIDE SEQUENCE [LARGE SCALE GENOMIC DNA]</scope>
</reference>
<dbReference type="SMART" id="SM01349">
    <property type="entry name" value="TOG"/>
    <property type="match status" value="1"/>
</dbReference>
<feature type="transmembrane region" description="Helical" evidence="2">
    <location>
        <begin position="583"/>
        <end position="602"/>
    </location>
</feature>
<dbReference type="InterPro" id="IPR016024">
    <property type="entry name" value="ARM-type_fold"/>
</dbReference>
<dbReference type="Ensembl" id="ENSCINT00000032251.1">
    <property type="protein sequence ID" value="ENSCINP00000032318.1"/>
    <property type="gene ID" value="ENSCING00000018721.1"/>
</dbReference>
<reference evidence="4" key="3">
    <citation type="submission" date="2025-09" db="UniProtKB">
        <authorList>
            <consortium name="Ensembl"/>
        </authorList>
    </citation>
    <scope>IDENTIFICATION</scope>
</reference>
<dbReference type="PANTHER" id="PTHR21567:SF87">
    <property type="entry name" value="CRESCERIN-LIKE PROTEIN CHE-12"/>
    <property type="match status" value="1"/>
</dbReference>
<sequence>DENELLNMLLDEAHRTEALQYLDKQFHENNSILIFKDKHALFKGFSYALADIATNVRVQCTKLIAKIVSQLGSDLDVCMGRVLQKIITNVGNQHVSLQKESIQTLHLYMKHCVDVYPILSIIANHGIEHEDARTRQQIIHTFPTLLFPDFEHEDFFDVVSCLVNNLTQSYVDKDLLLKTLDKVKDFIGAHRFNGYINRLPEPMQETYLRAQEPNQFNKTTWDQGSTHLDSFGSSPVLKSSSELPFVPETVMNGILSNDPPQQVYAMKELISIIKELYDAQPLKENLRVLVSLLVPMIENHNQRISMCALDAIDSLIVRLGVDIRNSVKSICISVSKKFGTTKLPVKGKCMLLLTHAMEVTDPQLVLDYFLPLLHHKQARVRHDCINFIISSLLHFSLGRKHHRKLNIEKISASVAPLLVDSSKDVRRGTLECFAVIHKVHGSETSIGPISDAVNQVELSNDNATGLMSAMHARLFRKNLPRITENYLVEYPDFSTSTVPISSPQGADLQWVKAAVSENGRLEKHRNYAHSIEATSPEASATTTAPTRRFLSAGKQRFPWASPNEENSKHPSSAPVKIFNNFNIYMYCLKIIIVMIIPLVLLCQTQRDKDNQPPFQPRHTWGAESDIPTQVISASTQISQRNRMGQTDNQPNANNSGRFFKIYIYYIYLVLIYGSCPSYQELYMKKKNHTQKCNQSRTSTHSLRPSGANSTYKPSFAASGPVSPDPKADVRDASFLSASCPTTFFENSGPRHSNRRVQPKIAYGANDSTNNLNSTDSPIRLKPALARSASKRHFNDHNKSFPSGYTPSVLPDKPDGSGGKELFKYPKEKPAYRPSNLTQKNQKNRILFYINKQVQLSAIRRSAQNKLRQRMRSQPTDSENTNFSESATILLCFSSLTSNDYMETVSVKSEPPPFQYNPNMGVTFDPKKVDSTVSVVGVKLGYQQHAHGSNSSSSPATTPTATTPSSISGSNNAFNVQGRGVFMSPSSSSLLASTDNTEASSPTQFDNQAWSSSRGIFGRAVRNPSVSSEENNQQEAMNMGISDFSLSASLRQRQLEKNILHNNNTSFDLNISGTTKFSGLTKERVTKSSTSSGKMCLHAYIYVVNAFFSKAVLSLSSIKPANERLDNPEQSLLNAISVVESADSENWEAITDNIFIMRRMAKFHPAVLASKFHDVMLLLCKNVHNLRSQVSRASVVCISDIYENLKRPTVNGDIETCVKALLKEHGGANSFIQEEIMKALRSMIDSASSNKTLNALLNSGLRYHGRYIINALMYHGDFDKSLERFLSPKNAQEIKECAFTIKQRGLGTISSAGSRKVLSGSIRRSGSHPSSGQSKDRTSNFSNSSTSASLRRKTNSGTKMFNEQEAEEVSQLCSKISQGSLLDRKEAVNALIQKINSNRAFVEDNIIKIMDAYMTLLTTANTKFNSIGLGSLPDLISSLGDTIRDKLPVLVPAVLKLIASKQQSNQARVVVDVIVDKFDNLALIQPFASVSQYGSGKPRQVAITKLVELLENVPPKRVQHVERHVLPLLWSLLSPNAAPSGVQLRREIQSLAVALKQIIGSRLFDYAESQNLHRNLEGCLKSEL</sequence>
<dbReference type="InParanoid" id="H2XRN4"/>
<dbReference type="SUPFAM" id="SSF48371">
    <property type="entry name" value="ARM repeat"/>
    <property type="match status" value="1"/>
</dbReference>
<dbReference type="STRING" id="7719.ENSCINP00000032318"/>
<proteinExistence type="predicted"/>
<feature type="compositionally biased region" description="Polar residues" evidence="1">
    <location>
        <begin position="690"/>
        <end position="712"/>
    </location>
</feature>
<dbReference type="GO" id="GO:0005881">
    <property type="term" value="C:cytoplasmic microtubule"/>
    <property type="evidence" value="ECO:0000318"/>
    <property type="project" value="GO_Central"/>
</dbReference>
<dbReference type="GO" id="GO:0005929">
    <property type="term" value="C:cilium"/>
    <property type="evidence" value="ECO:0000318"/>
    <property type="project" value="GO_Central"/>
</dbReference>
<dbReference type="GO" id="GO:0000226">
    <property type="term" value="P:microtubule cytoskeleton organization"/>
    <property type="evidence" value="ECO:0000318"/>
    <property type="project" value="GO_Central"/>
</dbReference>
<feature type="domain" description="TOG" evidence="3">
    <location>
        <begin position="230"/>
        <end position="469"/>
    </location>
</feature>
<feature type="region of interest" description="Disordered" evidence="1">
    <location>
        <begin position="687"/>
        <end position="729"/>
    </location>
</feature>
<accession>H2XRN4</accession>
<dbReference type="InterPro" id="IPR034085">
    <property type="entry name" value="TOG"/>
</dbReference>
<keyword evidence="2" id="KW-0812">Transmembrane</keyword>
<dbReference type="GeneTree" id="ENSGT00940000167261"/>
<feature type="region of interest" description="Disordered" evidence="1">
    <location>
        <begin position="985"/>
        <end position="1008"/>
    </location>
</feature>
<dbReference type="Gene3D" id="1.25.10.10">
    <property type="entry name" value="Leucine-rich Repeat Variant"/>
    <property type="match status" value="4"/>
</dbReference>
<evidence type="ECO:0000313" key="4">
    <source>
        <dbReference type="Ensembl" id="ENSCINP00000032318.1"/>
    </source>
</evidence>
<evidence type="ECO:0000256" key="2">
    <source>
        <dbReference type="SAM" id="Phobius"/>
    </source>
</evidence>
<dbReference type="Proteomes" id="UP000008144">
    <property type="component" value="Unassembled WGS sequence"/>
</dbReference>
<dbReference type="PANTHER" id="PTHR21567">
    <property type="entry name" value="CLASP"/>
    <property type="match status" value="1"/>
</dbReference>
<feature type="region of interest" description="Disordered" evidence="1">
    <location>
        <begin position="944"/>
        <end position="971"/>
    </location>
</feature>
<organism evidence="4 5">
    <name type="scientific">Ciona intestinalis</name>
    <name type="common">Transparent sea squirt</name>
    <name type="synonym">Ascidia intestinalis</name>
    <dbReference type="NCBI Taxonomy" id="7719"/>
    <lineage>
        <taxon>Eukaryota</taxon>
        <taxon>Metazoa</taxon>
        <taxon>Chordata</taxon>
        <taxon>Tunicata</taxon>
        <taxon>Ascidiacea</taxon>
        <taxon>Phlebobranchia</taxon>
        <taxon>Cionidae</taxon>
        <taxon>Ciona</taxon>
    </lineage>
</organism>
<feature type="region of interest" description="Disordered" evidence="1">
    <location>
        <begin position="793"/>
        <end position="834"/>
    </location>
</feature>